<dbReference type="InterPro" id="IPR027417">
    <property type="entry name" value="P-loop_NTPase"/>
</dbReference>
<dbReference type="InterPro" id="IPR025662">
    <property type="entry name" value="Sigma_54_int_dom_ATP-bd_1"/>
</dbReference>
<dbReference type="OrthoDB" id="9767106at2"/>
<dbReference type="PROSITE" id="PS00676">
    <property type="entry name" value="SIGMA54_INTERACT_2"/>
    <property type="match status" value="1"/>
</dbReference>
<dbReference type="PRINTS" id="PR01590">
    <property type="entry name" value="HTHFIS"/>
</dbReference>
<dbReference type="Pfam" id="PF00158">
    <property type="entry name" value="Sigma54_activat"/>
    <property type="match status" value="1"/>
</dbReference>
<dbReference type="FunFam" id="3.40.50.300:FF:000006">
    <property type="entry name" value="DNA-binding transcriptional regulator NtrC"/>
    <property type="match status" value="1"/>
</dbReference>
<dbReference type="Proteomes" id="UP000077177">
    <property type="component" value="Chromosome"/>
</dbReference>
<dbReference type="SUPFAM" id="SSF52172">
    <property type="entry name" value="CheY-like"/>
    <property type="match status" value="1"/>
</dbReference>
<dbReference type="SUPFAM" id="SSF46689">
    <property type="entry name" value="Homeodomain-like"/>
    <property type="match status" value="1"/>
</dbReference>
<dbReference type="GO" id="GO:0000160">
    <property type="term" value="P:phosphorelay signal transduction system"/>
    <property type="evidence" value="ECO:0007669"/>
    <property type="project" value="InterPro"/>
</dbReference>
<dbReference type="KEGG" id="fla:SY85_05845"/>
<keyword evidence="9" id="KW-1185">Reference proteome</keyword>
<dbReference type="Gene3D" id="3.40.50.2300">
    <property type="match status" value="1"/>
</dbReference>
<keyword evidence="4" id="KW-0804">Transcription</keyword>
<dbReference type="PROSITE" id="PS50045">
    <property type="entry name" value="SIGMA54_INTERACT_4"/>
    <property type="match status" value="1"/>
</dbReference>
<evidence type="ECO:0000256" key="2">
    <source>
        <dbReference type="ARBA" id="ARBA00022840"/>
    </source>
</evidence>
<keyword evidence="5" id="KW-0597">Phosphoprotein</keyword>
<dbReference type="Gene3D" id="1.10.8.60">
    <property type="match status" value="1"/>
</dbReference>
<dbReference type="SMART" id="SM00448">
    <property type="entry name" value="REC"/>
    <property type="match status" value="1"/>
</dbReference>
<dbReference type="GO" id="GO:0043565">
    <property type="term" value="F:sequence-specific DNA binding"/>
    <property type="evidence" value="ECO:0007669"/>
    <property type="project" value="InterPro"/>
</dbReference>
<keyword evidence="3" id="KW-0805">Transcription regulation</keyword>
<dbReference type="PROSITE" id="PS50110">
    <property type="entry name" value="RESPONSE_REGULATORY"/>
    <property type="match status" value="1"/>
</dbReference>
<dbReference type="GO" id="GO:0005524">
    <property type="term" value="F:ATP binding"/>
    <property type="evidence" value="ECO:0007669"/>
    <property type="project" value="UniProtKB-KW"/>
</dbReference>
<evidence type="ECO:0000313" key="8">
    <source>
        <dbReference type="EMBL" id="ANE50090.1"/>
    </source>
</evidence>
<dbReference type="AlphaFoldDB" id="A0A172TST0"/>
<dbReference type="InterPro" id="IPR011006">
    <property type="entry name" value="CheY-like_superfamily"/>
</dbReference>
<feature type="domain" description="Sigma-54 factor interaction" evidence="6">
    <location>
        <begin position="142"/>
        <end position="370"/>
    </location>
</feature>
<dbReference type="SUPFAM" id="SSF52540">
    <property type="entry name" value="P-loop containing nucleoside triphosphate hydrolases"/>
    <property type="match status" value="1"/>
</dbReference>
<evidence type="ECO:0000259" key="6">
    <source>
        <dbReference type="PROSITE" id="PS50045"/>
    </source>
</evidence>
<evidence type="ECO:0000256" key="1">
    <source>
        <dbReference type="ARBA" id="ARBA00022741"/>
    </source>
</evidence>
<dbReference type="InterPro" id="IPR025943">
    <property type="entry name" value="Sigma_54_int_dom_ATP-bd_2"/>
</dbReference>
<evidence type="ECO:0000256" key="4">
    <source>
        <dbReference type="ARBA" id="ARBA00023163"/>
    </source>
</evidence>
<proteinExistence type="predicted"/>
<dbReference type="PANTHER" id="PTHR32071">
    <property type="entry name" value="TRANSCRIPTIONAL REGULATORY PROTEIN"/>
    <property type="match status" value="1"/>
</dbReference>
<evidence type="ECO:0000259" key="7">
    <source>
        <dbReference type="PROSITE" id="PS50110"/>
    </source>
</evidence>
<dbReference type="InterPro" id="IPR002078">
    <property type="entry name" value="Sigma_54_int"/>
</dbReference>
<dbReference type="InterPro" id="IPR009057">
    <property type="entry name" value="Homeodomain-like_sf"/>
</dbReference>
<feature type="modified residue" description="4-aspartylphosphate" evidence="5">
    <location>
        <position position="53"/>
    </location>
</feature>
<feature type="domain" description="Response regulatory" evidence="7">
    <location>
        <begin position="4"/>
        <end position="118"/>
    </location>
</feature>
<dbReference type="Pfam" id="PF00072">
    <property type="entry name" value="Response_reg"/>
    <property type="match status" value="1"/>
</dbReference>
<dbReference type="InterPro" id="IPR001789">
    <property type="entry name" value="Sig_transdc_resp-reg_receiver"/>
</dbReference>
<dbReference type="RefSeq" id="WP_066402383.1">
    <property type="nucleotide sequence ID" value="NZ_CP011390.1"/>
</dbReference>
<dbReference type="Gene3D" id="3.40.50.300">
    <property type="entry name" value="P-loop containing nucleotide triphosphate hydrolases"/>
    <property type="match status" value="1"/>
</dbReference>
<dbReference type="SMART" id="SM00382">
    <property type="entry name" value="AAA"/>
    <property type="match status" value="1"/>
</dbReference>
<accession>A0A172TST0</accession>
<dbReference type="STRING" id="1492898.SY85_05845"/>
<dbReference type="Gene3D" id="1.10.10.60">
    <property type="entry name" value="Homeodomain-like"/>
    <property type="match status" value="1"/>
</dbReference>
<keyword evidence="2" id="KW-0067">ATP-binding</keyword>
<dbReference type="GO" id="GO:0006355">
    <property type="term" value="P:regulation of DNA-templated transcription"/>
    <property type="evidence" value="ECO:0007669"/>
    <property type="project" value="InterPro"/>
</dbReference>
<dbReference type="InterPro" id="IPR003593">
    <property type="entry name" value="AAA+_ATPase"/>
</dbReference>
<keyword evidence="1" id="KW-0547">Nucleotide-binding</keyword>
<reference evidence="8 9" key="2">
    <citation type="journal article" date="2016" name="Int. J. Syst. Evol. Microbiol.">
        <title>Flavisolibacter tropicus sp. nov., isolated from tropical soil.</title>
        <authorList>
            <person name="Lee J.J."/>
            <person name="Kang M.S."/>
            <person name="Kim G.S."/>
            <person name="Lee C.S."/>
            <person name="Lim S."/>
            <person name="Lee J."/>
            <person name="Roh S.H."/>
            <person name="Kang H."/>
            <person name="Ha J.M."/>
            <person name="Bae S."/>
            <person name="Jung H.Y."/>
            <person name="Kim M.K."/>
        </authorList>
    </citation>
    <scope>NUCLEOTIDE SEQUENCE [LARGE SCALE GENOMIC DNA]</scope>
    <source>
        <strain evidence="8 9">LCS9</strain>
    </source>
</reference>
<dbReference type="PANTHER" id="PTHR32071:SF121">
    <property type="entry name" value="SIGMA L-DEPENDENT TRANSCRIPTIONAL REGULATOR YQIR-RELATED"/>
    <property type="match status" value="1"/>
</dbReference>
<reference evidence="9" key="1">
    <citation type="submission" date="2015-01" db="EMBL/GenBank/DDBJ databases">
        <title>Flavisolibacter sp./LCS9/ whole genome sequencing.</title>
        <authorList>
            <person name="Kim M.K."/>
            <person name="Srinivasan S."/>
            <person name="Lee J.-J."/>
        </authorList>
    </citation>
    <scope>NUCLEOTIDE SEQUENCE [LARGE SCALE GENOMIC DNA]</scope>
    <source>
        <strain evidence="9">LCS9</strain>
    </source>
</reference>
<organism evidence="8 9">
    <name type="scientific">Flavisolibacter tropicus</name>
    <dbReference type="NCBI Taxonomy" id="1492898"/>
    <lineage>
        <taxon>Bacteria</taxon>
        <taxon>Pseudomonadati</taxon>
        <taxon>Bacteroidota</taxon>
        <taxon>Chitinophagia</taxon>
        <taxon>Chitinophagales</taxon>
        <taxon>Chitinophagaceae</taxon>
        <taxon>Flavisolibacter</taxon>
    </lineage>
</organism>
<dbReference type="InterPro" id="IPR058031">
    <property type="entry name" value="AAA_lid_NorR"/>
</dbReference>
<dbReference type="InterPro" id="IPR002197">
    <property type="entry name" value="HTH_Fis"/>
</dbReference>
<sequence>MQGSILIIDDEEQLRKLLSRIIGLEGYKVEQAGSLKEGLGIVKRKDVDILLCDVKLPDGNGVEFIKEVKKLSPLSEVILLTAFGNIIDGVQAIKNGAFDYITKGNDNDRILPLLSQAMGKVIAQKKAAVKINTPSVISFDSIAAESKSIQQAVSLAKRIAPTDATVLLLGETGTGKEVFANAIHVASKRKDHPYIALNCSAFAKDLLESELFGHRAGAFTGASKDKKGLIEMADGGTLFLDEIGELHPDLQAKLLRVLENGEYIKLGDTRVSKVNVRIIAATNRSLEKEIETGHFREDLYYRLNAFTIQLPPLRERLEDIETLSQVFLKQFSQQEGKQLLLSKEAIQLLKSYSWKGNIRELRNVMQRAVILTDESQILPMHLPYELQHRTDVLSPVSLAAVEKQHIQKILAYTNGNKTQAAKILGIGLVTLYRKLDEYELPK</sequence>
<evidence type="ECO:0000313" key="9">
    <source>
        <dbReference type="Proteomes" id="UP000077177"/>
    </source>
</evidence>
<evidence type="ECO:0000256" key="3">
    <source>
        <dbReference type="ARBA" id="ARBA00023015"/>
    </source>
</evidence>
<dbReference type="Pfam" id="PF02954">
    <property type="entry name" value="HTH_8"/>
    <property type="match status" value="1"/>
</dbReference>
<dbReference type="EMBL" id="CP011390">
    <property type="protein sequence ID" value="ANE50090.1"/>
    <property type="molecule type" value="Genomic_DNA"/>
</dbReference>
<gene>
    <name evidence="8" type="ORF">SY85_05845</name>
</gene>
<name>A0A172TST0_9BACT</name>
<protein>
    <submittedName>
        <fullName evidence="8">Chemotaxis protein CheY</fullName>
    </submittedName>
</protein>
<evidence type="ECO:0000256" key="5">
    <source>
        <dbReference type="PROSITE-ProRule" id="PRU00169"/>
    </source>
</evidence>
<dbReference type="PROSITE" id="PS00675">
    <property type="entry name" value="SIGMA54_INTERACT_1"/>
    <property type="match status" value="1"/>
</dbReference>
<dbReference type="CDD" id="cd00009">
    <property type="entry name" value="AAA"/>
    <property type="match status" value="1"/>
</dbReference>
<dbReference type="Pfam" id="PF25601">
    <property type="entry name" value="AAA_lid_14"/>
    <property type="match status" value="1"/>
</dbReference>